<evidence type="ECO:0000256" key="1">
    <source>
        <dbReference type="SAM" id="MobiDB-lite"/>
    </source>
</evidence>
<evidence type="ECO:0000313" key="2">
    <source>
        <dbReference type="EMBL" id="TRX97760.1"/>
    </source>
</evidence>
<organism evidence="2 3">
    <name type="scientific">Xylaria flabelliformis</name>
    <dbReference type="NCBI Taxonomy" id="2512241"/>
    <lineage>
        <taxon>Eukaryota</taxon>
        <taxon>Fungi</taxon>
        <taxon>Dikarya</taxon>
        <taxon>Ascomycota</taxon>
        <taxon>Pezizomycotina</taxon>
        <taxon>Sordariomycetes</taxon>
        <taxon>Xylariomycetidae</taxon>
        <taxon>Xylariales</taxon>
        <taxon>Xylariaceae</taxon>
        <taxon>Xylaria</taxon>
    </lineage>
</organism>
<protein>
    <submittedName>
        <fullName evidence="2">Uncharacterized protein</fullName>
    </submittedName>
</protein>
<sequence>MPPKRKHQVSISSDSGSDIVSLRRPKETAVLPAIMRNIELLKAKRNKNRKDITAKFDAYTSKKKKEIGDRHASEAKKKSAELKDLLSRYIQALEKRASIEKSIEDVVSQTRDHLNELNLVLDAAYSGRQQRSHVAAGSFSSIVPAPTKPTVSANPTNPRVSTNMQNKAQIDGGEKEGRVRNGDLAYAEKENVFDQITW</sequence>
<evidence type="ECO:0000313" key="3">
    <source>
        <dbReference type="Proteomes" id="UP000319160"/>
    </source>
</evidence>
<keyword evidence="3" id="KW-1185">Reference proteome</keyword>
<feature type="compositionally biased region" description="Low complexity" evidence="1">
    <location>
        <begin position="9"/>
        <end position="20"/>
    </location>
</feature>
<comment type="caution">
    <text evidence="2">The sequence shown here is derived from an EMBL/GenBank/DDBJ whole genome shotgun (WGS) entry which is preliminary data.</text>
</comment>
<dbReference type="EMBL" id="VFLP01000005">
    <property type="protein sequence ID" value="TRX97760.1"/>
    <property type="molecule type" value="Genomic_DNA"/>
</dbReference>
<proteinExistence type="predicted"/>
<feature type="region of interest" description="Disordered" evidence="1">
    <location>
        <begin position="1"/>
        <end position="20"/>
    </location>
</feature>
<dbReference type="AlphaFoldDB" id="A0A553IC28"/>
<gene>
    <name evidence="2" type="ORF">FHL15_001515</name>
</gene>
<name>A0A553IC28_9PEZI</name>
<dbReference type="OrthoDB" id="4700806at2759"/>
<reference evidence="3" key="1">
    <citation type="submission" date="2019-06" db="EMBL/GenBank/DDBJ databases">
        <title>Draft genome sequence of the griseofulvin-producing fungus Xylaria cubensis strain G536.</title>
        <authorList>
            <person name="Mead M.E."/>
            <person name="Raja H.A."/>
            <person name="Steenwyk J.L."/>
            <person name="Knowles S.L."/>
            <person name="Oberlies N.H."/>
            <person name="Rokas A."/>
        </authorList>
    </citation>
    <scope>NUCLEOTIDE SEQUENCE [LARGE SCALE GENOMIC DNA]</scope>
    <source>
        <strain evidence="3">G536</strain>
    </source>
</reference>
<accession>A0A553IC28</accession>
<dbReference type="Proteomes" id="UP000319160">
    <property type="component" value="Unassembled WGS sequence"/>
</dbReference>